<accession>A0A831LVD9</accession>
<dbReference type="EMBL" id="DSDK01000147">
    <property type="protein sequence ID" value="HDR50516.1"/>
    <property type="molecule type" value="Genomic_DNA"/>
</dbReference>
<organism evidence="2">
    <name type="scientific">Mariniphaga anaerophila</name>
    <dbReference type="NCBI Taxonomy" id="1484053"/>
    <lineage>
        <taxon>Bacteria</taxon>
        <taxon>Pseudomonadati</taxon>
        <taxon>Bacteroidota</taxon>
        <taxon>Bacteroidia</taxon>
        <taxon>Marinilabiliales</taxon>
        <taxon>Prolixibacteraceae</taxon>
        <taxon>Mariniphaga</taxon>
    </lineage>
</organism>
<sequence>DIAAALGSQKKANQILIGFALETTDEIENAQKKLEKKNLDFIVLNSLNDSGAGFGVDTNKITIIERGNKKQAFELKSKKEVAADIVAKMISLLQ</sequence>
<dbReference type="Proteomes" id="UP000886047">
    <property type="component" value="Unassembled WGS sequence"/>
</dbReference>
<reference evidence="2" key="1">
    <citation type="journal article" date="2020" name="mSystems">
        <title>Genome- and Community-Level Interaction Insights into Carbon Utilization and Element Cycling Functions of Hydrothermarchaeota in Hydrothermal Sediment.</title>
        <authorList>
            <person name="Zhou Z."/>
            <person name="Liu Y."/>
            <person name="Xu W."/>
            <person name="Pan J."/>
            <person name="Luo Z.H."/>
            <person name="Li M."/>
        </authorList>
    </citation>
    <scope>NUCLEOTIDE SEQUENCE [LARGE SCALE GENOMIC DNA]</scope>
    <source>
        <strain evidence="2">SpSt-1217</strain>
    </source>
</reference>
<protein>
    <submittedName>
        <fullName evidence="2">Phosphopantothenoylcysteine decarboxylase</fullName>
    </submittedName>
</protein>
<proteinExistence type="predicted"/>
<dbReference type="GO" id="GO:0003824">
    <property type="term" value="F:catalytic activity"/>
    <property type="evidence" value="ECO:0007669"/>
    <property type="project" value="UniProtKB-ARBA"/>
</dbReference>
<name>A0A831LVD9_9BACT</name>
<dbReference type="InterPro" id="IPR035929">
    <property type="entry name" value="CoaB-like_sf"/>
</dbReference>
<evidence type="ECO:0000259" key="1">
    <source>
        <dbReference type="Pfam" id="PF04127"/>
    </source>
</evidence>
<dbReference type="AlphaFoldDB" id="A0A831LVD9"/>
<dbReference type="Gene3D" id="3.40.50.10300">
    <property type="entry name" value="CoaB-like"/>
    <property type="match status" value="1"/>
</dbReference>
<gene>
    <name evidence="2" type="ORF">ENN90_02685</name>
</gene>
<dbReference type="InterPro" id="IPR007085">
    <property type="entry name" value="DNA/pantothenate-metab_flavo_C"/>
</dbReference>
<dbReference type="SUPFAM" id="SSF102645">
    <property type="entry name" value="CoaB-like"/>
    <property type="match status" value="1"/>
</dbReference>
<feature type="domain" description="DNA/pantothenate metabolism flavoprotein C-terminal" evidence="1">
    <location>
        <begin position="1"/>
        <end position="91"/>
    </location>
</feature>
<comment type="caution">
    <text evidence="2">The sequence shown here is derived from an EMBL/GenBank/DDBJ whole genome shotgun (WGS) entry which is preliminary data.</text>
</comment>
<evidence type="ECO:0000313" key="2">
    <source>
        <dbReference type="EMBL" id="HDR50516.1"/>
    </source>
</evidence>
<feature type="non-terminal residue" evidence="2">
    <location>
        <position position="1"/>
    </location>
</feature>
<dbReference type="Pfam" id="PF04127">
    <property type="entry name" value="DFP"/>
    <property type="match status" value="1"/>
</dbReference>
<dbReference type="GO" id="GO:0015937">
    <property type="term" value="P:coenzyme A biosynthetic process"/>
    <property type="evidence" value="ECO:0007669"/>
    <property type="project" value="UniProtKB-ARBA"/>
</dbReference>